<evidence type="ECO:0000313" key="3">
    <source>
        <dbReference type="EMBL" id="KAK9704944.1"/>
    </source>
</evidence>
<dbReference type="Proteomes" id="UP001443914">
    <property type="component" value="Unassembled WGS sequence"/>
</dbReference>
<keyword evidence="4" id="KW-1185">Reference proteome</keyword>
<evidence type="ECO:0000259" key="2">
    <source>
        <dbReference type="Pfam" id="PF14244"/>
    </source>
</evidence>
<accession>A0AAW1JLJ0</accession>
<comment type="caution">
    <text evidence="3">The sequence shown here is derived from an EMBL/GenBank/DDBJ whole genome shotgun (WGS) entry which is preliminary data.</text>
</comment>
<dbReference type="Pfam" id="PF03732">
    <property type="entry name" value="Retrotrans_gag"/>
    <property type="match status" value="1"/>
</dbReference>
<feature type="domain" description="Retrotransposon Copia-like N-terminal" evidence="2">
    <location>
        <begin position="31"/>
        <end position="64"/>
    </location>
</feature>
<proteinExistence type="predicted"/>
<dbReference type="Pfam" id="PF14244">
    <property type="entry name" value="Retrotran_gag_3"/>
    <property type="match status" value="1"/>
</dbReference>
<evidence type="ECO:0000313" key="4">
    <source>
        <dbReference type="Proteomes" id="UP001443914"/>
    </source>
</evidence>
<protein>
    <recommendedName>
        <fullName evidence="5">Retrotransposon Copia-like N-terminal domain-containing protein</fullName>
    </recommendedName>
</protein>
<feature type="domain" description="Retrotransposon gag" evidence="1">
    <location>
        <begin position="110"/>
        <end position="162"/>
    </location>
</feature>
<name>A0AAW1JLJ0_SAPOF</name>
<sequence>MADATYSSVYKDPLHLTSGDQSLLQIVLSIFSGKSFLRWSRNITIALITKNTLGFVDGSYPKPASNHANYNDWIRTDYTCWRTVPCNTVMRWILIALSDTIADSLTYVTSSKQLWDKLTERFNQSNAPYLYQLRKDVVQIVQGDSSVAEYYSRLKSVWEDIRSLDPLPDCSCGVLTKDNKNNLIDFLMDVDRKFEHIRGQILAMDPLPTVNQAFAKVNQAEVQKHISNSNVWTRDAKKPEVSGAVYRYDFCNKNGHTREFCWKLKGQKPRQFGSSTGFKGSNNGGKRFAANVEETSVFEEKTPFDQPTDQIVDPSFIQAVAKELFRLQSSSTPASSAVAALEGGVSTCPKL</sequence>
<evidence type="ECO:0008006" key="5">
    <source>
        <dbReference type="Google" id="ProtNLM"/>
    </source>
</evidence>
<organism evidence="3 4">
    <name type="scientific">Saponaria officinalis</name>
    <name type="common">Common soapwort</name>
    <name type="synonym">Lychnis saponaria</name>
    <dbReference type="NCBI Taxonomy" id="3572"/>
    <lineage>
        <taxon>Eukaryota</taxon>
        <taxon>Viridiplantae</taxon>
        <taxon>Streptophyta</taxon>
        <taxon>Embryophyta</taxon>
        <taxon>Tracheophyta</taxon>
        <taxon>Spermatophyta</taxon>
        <taxon>Magnoliopsida</taxon>
        <taxon>eudicotyledons</taxon>
        <taxon>Gunneridae</taxon>
        <taxon>Pentapetalae</taxon>
        <taxon>Caryophyllales</taxon>
        <taxon>Caryophyllaceae</taxon>
        <taxon>Caryophylleae</taxon>
        <taxon>Saponaria</taxon>
    </lineage>
</organism>
<dbReference type="EMBL" id="JBDFQZ010000007">
    <property type="protein sequence ID" value="KAK9704944.1"/>
    <property type="molecule type" value="Genomic_DNA"/>
</dbReference>
<dbReference type="AlphaFoldDB" id="A0AAW1JLJ0"/>
<reference evidence="3" key="1">
    <citation type="submission" date="2024-03" db="EMBL/GenBank/DDBJ databases">
        <title>WGS assembly of Saponaria officinalis var. Norfolk2.</title>
        <authorList>
            <person name="Jenkins J."/>
            <person name="Shu S."/>
            <person name="Grimwood J."/>
            <person name="Barry K."/>
            <person name="Goodstein D."/>
            <person name="Schmutz J."/>
            <person name="Leebens-Mack J."/>
            <person name="Osbourn A."/>
        </authorList>
    </citation>
    <scope>NUCLEOTIDE SEQUENCE [LARGE SCALE GENOMIC DNA]</scope>
    <source>
        <strain evidence="3">JIC</strain>
    </source>
</reference>
<dbReference type="InterPro" id="IPR005162">
    <property type="entry name" value="Retrotrans_gag_dom"/>
</dbReference>
<dbReference type="PANTHER" id="PTHR37610">
    <property type="entry name" value="CCHC-TYPE DOMAIN-CONTAINING PROTEIN"/>
    <property type="match status" value="1"/>
</dbReference>
<gene>
    <name evidence="3" type="ORF">RND81_07G021800</name>
</gene>
<evidence type="ECO:0000259" key="1">
    <source>
        <dbReference type="Pfam" id="PF03732"/>
    </source>
</evidence>
<dbReference type="PANTHER" id="PTHR37610:SF40">
    <property type="entry name" value="OS01G0909600 PROTEIN"/>
    <property type="match status" value="1"/>
</dbReference>
<dbReference type="InterPro" id="IPR029472">
    <property type="entry name" value="Copia-like_N"/>
</dbReference>